<organism evidence="7 8">
    <name type="scientific">Natronosporangium hydrolyticum</name>
    <dbReference type="NCBI Taxonomy" id="2811111"/>
    <lineage>
        <taxon>Bacteria</taxon>
        <taxon>Bacillati</taxon>
        <taxon>Actinomycetota</taxon>
        <taxon>Actinomycetes</taxon>
        <taxon>Micromonosporales</taxon>
        <taxon>Micromonosporaceae</taxon>
        <taxon>Natronosporangium</taxon>
    </lineage>
</organism>
<feature type="transmembrane region" description="Helical" evidence="6">
    <location>
        <begin position="66"/>
        <end position="95"/>
    </location>
</feature>
<dbReference type="Pfam" id="PF01554">
    <property type="entry name" value="MatE"/>
    <property type="match status" value="1"/>
</dbReference>
<dbReference type="GO" id="GO:0015297">
    <property type="term" value="F:antiporter activity"/>
    <property type="evidence" value="ECO:0007669"/>
    <property type="project" value="InterPro"/>
</dbReference>
<dbReference type="GO" id="GO:0005886">
    <property type="term" value="C:plasma membrane"/>
    <property type="evidence" value="ECO:0007669"/>
    <property type="project" value="UniProtKB-SubCell"/>
</dbReference>
<feature type="transmembrane region" description="Helical" evidence="6">
    <location>
        <begin position="277"/>
        <end position="295"/>
    </location>
</feature>
<keyword evidence="2" id="KW-1003">Cell membrane</keyword>
<dbReference type="InterPro" id="IPR050833">
    <property type="entry name" value="Poly_Biosynth_Transport"/>
</dbReference>
<feature type="transmembrane region" description="Helical" evidence="6">
    <location>
        <begin position="107"/>
        <end position="130"/>
    </location>
</feature>
<evidence type="ECO:0000256" key="2">
    <source>
        <dbReference type="ARBA" id="ARBA00022475"/>
    </source>
</evidence>
<dbReference type="AlphaFoldDB" id="A0A895YDR1"/>
<dbReference type="KEGG" id="nhy:JQS43_06125"/>
<feature type="transmembrane region" description="Helical" evidence="6">
    <location>
        <begin position="430"/>
        <end position="449"/>
    </location>
</feature>
<feature type="transmembrane region" description="Helical" evidence="6">
    <location>
        <begin position="371"/>
        <end position="393"/>
    </location>
</feature>
<reference evidence="7" key="1">
    <citation type="submission" date="2021-02" db="EMBL/GenBank/DDBJ databases">
        <title>Natrosporangium hydrolyticum gen. nov., sp. nov, a haloalkaliphilic actinobacterium from a soda solonchak soil.</title>
        <authorList>
            <person name="Sorokin D.Y."/>
            <person name="Khijniak T.V."/>
            <person name="Zakharycheva A.P."/>
            <person name="Boueva O.V."/>
            <person name="Ariskina E.V."/>
            <person name="Hahnke R.L."/>
            <person name="Bunk B."/>
            <person name="Sproer C."/>
            <person name="Schumann P."/>
            <person name="Evtushenko L.I."/>
            <person name="Kublanov I.V."/>
        </authorList>
    </citation>
    <scope>NUCLEOTIDE SEQUENCE</scope>
    <source>
        <strain evidence="7">DSM 106523</strain>
    </source>
</reference>
<sequence>MGSDPELAGVRVTQPVPTRPAERATAEIGAAARSGALNLTGAAVSAVLGLLLTLAVTRLFSPSVAGVFFVAMTVFLIAEAVAGLGAGVGLVYTLARRRALGQVAGLRAVWWVAAGPALAGAVLVAAAVWFGAPRLAEQLVDEAHAAATAALRAVALFIPAAVLLHLAVSAIRGMGRTRPFVVIERFVRPALQLAAVATIGLGALGAAVAVSAAWAAPYLLAAVLAAAWAVRMRRRLERRAAVTPDPPTRTDWRSFWRFSAPRGGTGLAQVGLQRFDLILVAALLGPVAVALYVAASRFLVVGQLANQAIGVAAQHRFAALFATGDLATIRRLYQTTTAWLVLGTWPLLLLCLVFAEPVLGLFGPQYPAATAVMQLLCAAMLLGTGCGMVSMVLEMSGRSLSVLLLTIAALVVNVGLNLLLIPLIGLNGAAIAWLGAIAVNNLAPLWLLHRSYRLHPSAANVWVAVAATGVCFGLLPAAAAYWWGSPAAVGAALLGAVGYAAVLWRARRLLELTAFAAIVRRAGRVTAGAER</sequence>
<dbReference type="PANTHER" id="PTHR30250">
    <property type="entry name" value="PST FAMILY PREDICTED COLANIC ACID TRANSPORTER"/>
    <property type="match status" value="1"/>
</dbReference>
<dbReference type="RefSeq" id="WP_239678099.1">
    <property type="nucleotide sequence ID" value="NZ_CP070499.1"/>
</dbReference>
<keyword evidence="3 6" id="KW-0812">Transmembrane</keyword>
<dbReference type="GO" id="GO:0042910">
    <property type="term" value="F:xenobiotic transmembrane transporter activity"/>
    <property type="evidence" value="ECO:0007669"/>
    <property type="project" value="InterPro"/>
</dbReference>
<feature type="transmembrane region" description="Helical" evidence="6">
    <location>
        <begin position="36"/>
        <end position="60"/>
    </location>
</feature>
<comment type="subcellular location">
    <subcellularLocation>
        <location evidence="1">Cell membrane</location>
        <topology evidence="1">Multi-pass membrane protein</topology>
    </subcellularLocation>
</comment>
<evidence type="ECO:0000256" key="6">
    <source>
        <dbReference type="SAM" id="Phobius"/>
    </source>
</evidence>
<keyword evidence="5 6" id="KW-0472">Membrane</keyword>
<keyword evidence="8" id="KW-1185">Reference proteome</keyword>
<feature type="transmembrane region" description="Helical" evidence="6">
    <location>
        <begin position="150"/>
        <end position="174"/>
    </location>
</feature>
<feature type="transmembrane region" description="Helical" evidence="6">
    <location>
        <begin position="461"/>
        <end position="481"/>
    </location>
</feature>
<gene>
    <name evidence="7" type="ORF">JQS43_06125</name>
</gene>
<feature type="transmembrane region" description="Helical" evidence="6">
    <location>
        <begin position="400"/>
        <end position="424"/>
    </location>
</feature>
<evidence type="ECO:0000313" key="8">
    <source>
        <dbReference type="Proteomes" id="UP000662857"/>
    </source>
</evidence>
<dbReference type="InterPro" id="IPR002528">
    <property type="entry name" value="MATE_fam"/>
</dbReference>
<proteinExistence type="predicted"/>
<evidence type="ECO:0000256" key="5">
    <source>
        <dbReference type="ARBA" id="ARBA00023136"/>
    </source>
</evidence>
<feature type="transmembrane region" description="Helical" evidence="6">
    <location>
        <begin position="339"/>
        <end position="359"/>
    </location>
</feature>
<evidence type="ECO:0000256" key="3">
    <source>
        <dbReference type="ARBA" id="ARBA00022692"/>
    </source>
</evidence>
<feature type="transmembrane region" description="Helical" evidence="6">
    <location>
        <begin position="186"/>
        <end position="206"/>
    </location>
</feature>
<dbReference type="EMBL" id="CP070499">
    <property type="protein sequence ID" value="QSB15907.1"/>
    <property type="molecule type" value="Genomic_DNA"/>
</dbReference>
<keyword evidence="4 6" id="KW-1133">Transmembrane helix</keyword>
<name>A0A895YDR1_9ACTN</name>
<dbReference type="Proteomes" id="UP000662857">
    <property type="component" value="Chromosome"/>
</dbReference>
<dbReference type="PANTHER" id="PTHR30250:SF27">
    <property type="entry name" value="POLYSACCHARIDE BIOSYNTHESIS PROTEIN"/>
    <property type="match status" value="1"/>
</dbReference>
<evidence type="ECO:0000256" key="1">
    <source>
        <dbReference type="ARBA" id="ARBA00004651"/>
    </source>
</evidence>
<evidence type="ECO:0000313" key="7">
    <source>
        <dbReference type="EMBL" id="QSB15907.1"/>
    </source>
</evidence>
<evidence type="ECO:0000256" key="4">
    <source>
        <dbReference type="ARBA" id="ARBA00022989"/>
    </source>
</evidence>
<accession>A0A895YDR1</accession>
<protein>
    <submittedName>
        <fullName evidence="7">Polysaccharide biosynthesis C-terminal domain-containing protein</fullName>
    </submittedName>
</protein>
<feature type="transmembrane region" description="Helical" evidence="6">
    <location>
        <begin position="487"/>
        <end position="504"/>
    </location>
</feature>